<dbReference type="STRING" id="1280847.SAMN04488036_101825"/>
<dbReference type="AlphaFoldDB" id="A0A1I4B6N7"/>
<evidence type="ECO:0000313" key="1">
    <source>
        <dbReference type="EMBL" id="SFK64050.1"/>
    </source>
</evidence>
<reference evidence="2" key="1">
    <citation type="submission" date="2016-10" db="EMBL/GenBank/DDBJ databases">
        <authorList>
            <person name="Varghese N."/>
            <person name="Submissions S."/>
        </authorList>
    </citation>
    <scope>NUCLEOTIDE SEQUENCE [LARGE SCALE GENOMIC DNA]</scope>
    <source>
        <strain evidence="2">DSM 28453</strain>
    </source>
</reference>
<dbReference type="EMBL" id="FOSZ01000001">
    <property type="protein sequence ID" value="SFK64050.1"/>
    <property type="molecule type" value="Genomic_DNA"/>
</dbReference>
<evidence type="ECO:0000313" key="2">
    <source>
        <dbReference type="Proteomes" id="UP000198851"/>
    </source>
</evidence>
<gene>
    <name evidence="1" type="ORF">SAMN04488036_101825</name>
</gene>
<dbReference type="Proteomes" id="UP000198851">
    <property type="component" value="Unassembled WGS sequence"/>
</dbReference>
<accession>A0A1I4B6N7</accession>
<sequence length="62" mass="7227">MNPRHFLKMSQWVRNPPSRQRQILIATVLGLCFLVYGIEQIFGLQELLPTPNDPKVRVKIKP</sequence>
<keyword evidence="2" id="KW-1185">Reference proteome</keyword>
<proteinExistence type="predicted"/>
<name>A0A1I4B6N7_9RHOB</name>
<protein>
    <submittedName>
        <fullName evidence="1">Uncharacterized protein</fullName>
    </submittedName>
</protein>
<dbReference type="OrthoDB" id="7283678at2"/>
<organism evidence="1 2">
    <name type="scientific">Shimia haliotis</name>
    <dbReference type="NCBI Taxonomy" id="1280847"/>
    <lineage>
        <taxon>Bacteria</taxon>
        <taxon>Pseudomonadati</taxon>
        <taxon>Pseudomonadota</taxon>
        <taxon>Alphaproteobacteria</taxon>
        <taxon>Rhodobacterales</taxon>
        <taxon>Roseobacteraceae</taxon>
    </lineage>
</organism>